<proteinExistence type="predicted"/>
<dbReference type="RefSeq" id="WP_170152110.1">
    <property type="nucleotide sequence ID" value="NZ_RBID01000011.1"/>
</dbReference>
<accession>A0A495BJ27</accession>
<dbReference type="EMBL" id="RBID01000011">
    <property type="protein sequence ID" value="RKQ61354.1"/>
    <property type="molecule type" value="Genomic_DNA"/>
</dbReference>
<reference evidence="2 3" key="1">
    <citation type="submission" date="2018-10" db="EMBL/GenBank/DDBJ databases">
        <title>Genomic Encyclopedia of Type Strains, Phase IV (KMG-IV): sequencing the most valuable type-strain genomes for metagenomic binning, comparative biology and taxonomic classification.</title>
        <authorList>
            <person name="Goeker M."/>
        </authorList>
    </citation>
    <scope>NUCLEOTIDE SEQUENCE [LARGE SCALE GENOMIC DNA]</scope>
    <source>
        <strain evidence="2 3">DSM 3303</strain>
    </source>
</reference>
<evidence type="ECO:0000313" key="3">
    <source>
        <dbReference type="Proteomes" id="UP000279384"/>
    </source>
</evidence>
<gene>
    <name evidence="2" type="ORF">C8E02_1125</name>
</gene>
<feature type="region of interest" description="Disordered" evidence="1">
    <location>
        <begin position="1"/>
        <end position="54"/>
    </location>
</feature>
<evidence type="ECO:0000256" key="1">
    <source>
        <dbReference type="SAM" id="MobiDB-lite"/>
    </source>
</evidence>
<protein>
    <recommendedName>
        <fullName evidence="4">Seed maturation protein</fullName>
    </recommendedName>
</protein>
<name>A0A495BJ27_VOGIN</name>
<evidence type="ECO:0000313" key="2">
    <source>
        <dbReference type="EMBL" id="RKQ61354.1"/>
    </source>
</evidence>
<dbReference type="Proteomes" id="UP000279384">
    <property type="component" value="Unassembled WGS sequence"/>
</dbReference>
<sequence length="54" mass="5553">MSKPAKPMTPEAARRIQSGVAKVNGGVVPKDSFSTRATSAGDKNVNTGKVPGKK</sequence>
<evidence type="ECO:0008006" key="4">
    <source>
        <dbReference type="Google" id="ProtNLM"/>
    </source>
</evidence>
<dbReference type="AlphaFoldDB" id="A0A495BJ27"/>
<comment type="caution">
    <text evidence="2">The sequence shown here is derived from an EMBL/GenBank/DDBJ whole genome shotgun (WGS) entry which is preliminary data.</text>
</comment>
<organism evidence="2 3">
    <name type="scientific">Vogesella indigofera</name>
    <name type="common">Pseudomonas indigofera</name>
    <dbReference type="NCBI Taxonomy" id="45465"/>
    <lineage>
        <taxon>Bacteria</taxon>
        <taxon>Pseudomonadati</taxon>
        <taxon>Pseudomonadota</taxon>
        <taxon>Betaproteobacteria</taxon>
        <taxon>Neisseriales</taxon>
        <taxon>Chromobacteriaceae</taxon>
        <taxon>Vogesella</taxon>
    </lineage>
</organism>